<dbReference type="PANTHER" id="PTHR10039">
    <property type="entry name" value="AMELOGENIN"/>
    <property type="match status" value="1"/>
</dbReference>
<keyword evidence="4" id="KW-1185">Reference proteome</keyword>
<accession>A0A8H5C539</accession>
<proteinExistence type="predicted"/>
<dbReference type="Pfam" id="PF24883">
    <property type="entry name" value="NPHP3_N"/>
    <property type="match status" value="1"/>
</dbReference>
<sequence>MSNKSLVAAACQLPLFPTTSKDPQHLKFSLPALESKMTGSVPRTFFPHAHGMNFHHSVLNVAGGDMSQNNHNIGPVLHSREAGLQRLYQAVSQVGALHDSAARFPPPKCHEGTRVAVMDNLLSWIAGHSNASEQTWTSLVHQNVKRWVIRDHSSSKPAIHWLYGPAGAGKSAIAQTLCERLQRSHLAASFFFSRGSTTRNNPKYLFLTIAYCLAVSSNDKRLRQAIDEAVEQRPGIIDASSATQFQELIVKPLSSLCWLRRFWLPKLVVIDGLDECQSADAQKLVLTTIFDGLASFPTFPLRFLVASRPELTIQDFFNRPQLHAFLNRTILDDSFETVEDIKRYLRDGFTRIRKSCHDMELPSGWPSSGVVDDLAQRASGQFIYASTVLKYVEDAHSYPPERLQTVLGLPVGDAEAFADLDILYHQILSSIPEKLPVLQVLSFIFLTTRISNLKILERVFSLPRESVSLTLRGLHSVLHISSESVKIHHKSFADFLQDPRRSDQYFVDVKSYRRRFMQICEDIYTGSLSYPCDVKKKLDHWGSFVDDPDAFFKLLFKNLHKECHRVMGFLVTLQQVRQAPVAIAVIGYIIGLPTERVFSILKLFSPVLCLKSATVEIRIPAFRDFLLINSLSKSNLCFYPILLFAHVNCGRHEEHAIRHVLEHINQAEKSRKLIRAVEYFINFIPHYLDLRQRIFTKIWLSKPSANQEGHAIFLCRWTQSVNRHISSVRDVFQEWRDHSPRIEGFLDTFLRRGIPIMMPVAHLDILFDLEKLVYRAEPWRDQSDGGPLGNISNEHFARLADLVAQITFIHPENALEPDSTLQIQFLDFKRGNSSLALECMETILTNSKSGQIFSDSYARKYWSLHLLNSSPTTEHLSKLENLVAVNFYGGGTISALDNSELSAVIAWLEHGFSIREPWENPRQDAHTVS</sequence>
<evidence type="ECO:0000313" key="3">
    <source>
        <dbReference type="EMBL" id="KAF5335430.1"/>
    </source>
</evidence>
<dbReference type="OrthoDB" id="21416at2759"/>
<organism evidence="3 4">
    <name type="scientific">Tetrapyrgos nigripes</name>
    <dbReference type="NCBI Taxonomy" id="182062"/>
    <lineage>
        <taxon>Eukaryota</taxon>
        <taxon>Fungi</taxon>
        <taxon>Dikarya</taxon>
        <taxon>Basidiomycota</taxon>
        <taxon>Agaricomycotina</taxon>
        <taxon>Agaricomycetes</taxon>
        <taxon>Agaricomycetidae</taxon>
        <taxon>Agaricales</taxon>
        <taxon>Marasmiineae</taxon>
        <taxon>Marasmiaceae</taxon>
        <taxon>Tetrapyrgos</taxon>
    </lineage>
</organism>
<dbReference type="EMBL" id="JAACJM010000243">
    <property type="protein sequence ID" value="KAF5335430.1"/>
    <property type="molecule type" value="Genomic_DNA"/>
</dbReference>
<feature type="domain" description="Nephrocystin 3-like N-terminal" evidence="2">
    <location>
        <begin position="139"/>
        <end position="308"/>
    </location>
</feature>
<comment type="caution">
    <text evidence="3">The sequence shown here is derived from an EMBL/GenBank/DDBJ whole genome shotgun (WGS) entry which is preliminary data.</text>
</comment>
<dbReference type="Gene3D" id="3.40.50.300">
    <property type="entry name" value="P-loop containing nucleotide triphosphate hydrolases"/>
    <property type="match status" value="1"/>
</dbReference>
<reference evidence="3 4" key="1">
    <citation type="journal article" date="2020" name="ISME J.">
        <title>Uncovering the hidden diversity of litter-decomposition mechanisms in mushroom-forming fungi.</title>
        <authorList>
            <person name="Floudas D."/>
            <person name="Bentzer J."/>
            <person name="Ahren D."/>
            <person name="Johansson T."/>
            <person name="Persson P."/>
            <person name="Tunlid A."/>
        </authorList>
    </citation>
    <scope>NUCLEOTIDE SEQUENCE [LARGE SCALE GENOMIC DNA]</scope>
    <source>
        <strain evidence="3 4">CBS 291.85</strain>
    </source>
</reference>
<dbReference type="SUPFAM" id="SSF52540">
    <property type="entry name" value="P-loop containing nucleoside triphosphate hydrolases"/>
    <property type="match status" value="1"/>
</dbReference>
<keyword evidence="1" id="KW-0677">Repeat</keyword>
<dbReference type="InterPro" id="IPR027417">
    <property type="entry name" value="P-loop_NTPase"/>
</dbReference>
<protein>
    <recommendedName>
        <fullName evidence="2">Nephrocystin 3-like N-terminal domain-containing protein</fullName>
    </recommendedName>
</protein>
<name>A0A8H5C539_9AGAR</name>
<evidence type="ECO:0000313" key="4">
    <source>
        <dbReference type="Proteomes" id="UP000559256"/>
    </source>
</evidence>
<dbReference type="PANTHER" id="PTHR10039:SF17">
    <property type="entry name" value="FUNGAL STAND N-TERMINAL GOODBYE DOMAIN-CONTAINING PROTEIN-RELATED"/>
    <property type="match status" value="1"/>
</dbReference>
<gene>
    <name evidence="3" type="ORF">D9758_016912</name>
</gene>
<dbReference type="Proteomes" id="UP000559256">
    <property type="component" value="Unassembled WGS sequence"/>
</dbReference>
<dbReference type="InterPro" id="IPR056884">
    <property type="entry name" value="NPHP3-like_N"/>
</dbReference>
<dbReference type="AlphaFoldDB" id="A0A8H5C539"/>
<evidence type="ECO:0000259" key="2">
    <source>
        <dbReference type="Pfam" id="PF24883"/>
    </source>
</evidence>
<evidence type="ECO:0000256" key="1">
    <source>
        <dbReference type="ARBA" id="ARBA00022737"/>
    </source>
</evidence>